<dbReference type="AlphaFoldDB" id="A0A841L968"/>
<reference evidence="6 7" key="1">
    <citation type="submission" date="2020-08" db="EMBL/GenBank/DDBJ databases">
        <title>Genomic Encyclopedia of Type Strains, Phase IV (KMG-IV): sequencing the most valuable type-strain genomes for metagenomic binning, comparative biology and taxonomic classification.</title>
        <authorList>
            <person name="Goeker M."/>
        </authorList>
    </citation>
    <scope>NUCLEOTIDE SEQUENCE [LARGE SCALE GENOMIC DNA]</scope>
    <source>
        <strain evidence="6 7">DSM 102189</strain>
    </source>
</reference>
<gene>
    <name evidence="6" type="ORF">FHS79_003293</name>
</gene>
<protein>
    <submittedName>
        <fullName evidence="6">Outer membrane receptor protein involved in Fe transport</fullName>
    </submittedName>
</protein>
<dbReference type="RefSeq" id="WP_184202510.1">
    <property type="nucleotide sequence ID" value="NZ_JACIIV010000031.1"/>
</dbReference>
<keyword evidence="6" id="KW-0675">Receptor</keyword>
<dbReference type="Gene3D" id="2.40.170.20">
    <property type="entry name" value="TonB-dependent receptor, beta-barrel domain"/>
    <property type="match status" value="1"/>
</dbReference>
<evidence type="ECO:0000259" key="5">
    <source>
        <dbReference type="Pfam" id="PF00593"/>
    </source>
</evidence>
<keyword evidence="3" id="KW-0998">Cell outer membrane</keyword>
<dbReference type="EMBL" id="JACIIV010000031">
    <property type="protein sequence ID" value="MBB6229094.1"/>
    <property type="molecule type" value="Genomic_DNA"/>
</dbReference>
<feature type="region of interest" description="Disordered" evidence="4">
    <location>
        <begin position="307"/>
        <end position="330"/>
    </location>
</feature>
<organism evidence="6 7">
    <name type="scientific">Polymorphobacter multimanifer</name>
    <dbReference type="NCBI Taxonomy" id="1070431"/>
    <lineage>
        <taxon>Bacteria</taxon>
        <taxon>Pseudomonadati</taxon>
        <taxon>Pseudomonadota</taxon>
        <taxon>Alphaproteobacteria</taxon>
        <taxon>Sphingomonadales</taxon>
        <taxon>Sphingosinicellaceae</taxon>
        <taxon>Polymorphobacter</taxon>
    </lineage>
</organism>
<comment type="subcellular location">
    <subcellularLocation>
        <location evidence="1">Cell outer membrane</location>
    </subcellularLocation>
</comment>
<dbReference type="InterPro" id="IPR000531">
    <property type="entry name" value="Beta-barrel_TonB"/>
</dbReference>
<dbReference type="Proteomes" id="UP000538147">
    <property type="component" value="Unassembled WGS sequence"/>
</dbReference>
<evidence type="ECO:0000256" key="1">
    <source>
        <dbReference type="ARBA" id="ARBA00004442"/>
    </source>
</evidence>
<keyword evidence="7" id="KW-1185">Reference proteome</keyword>
<evidence type="ECO:0000313" key="6">
    <source>
        <dbReference type="EMBL" id="MBB6229094.1"/>
    </source>
</evidence>
<evidence type="ECO:0000256" key="4">
    <source>
        <dbReference type="SAM" id="MobiDB-lite"/>
    </source>
</evidence>
<evidence type="ECO:0000256" key="2">
    <source>
        <dbReference type="ARBA" id="ARBA00023136"/>
    </source>
</evidence>
<dbReference type="PANTHER" id="PTHR47234">
    <property type="match status" value="1"/>
</dbReference>
<feature type="compositionally biased region" description="Polar residues" evidence="4">
    <location>
        <begin position="307"/>
        <end position="318"/>
    </location>
</feature>
<dbReference type="GO" id="GO:0009279">
    <property type="term" value="C:cell outer membrane"/>
    <property type="evidence" value="ECO:0007669"/>
    <property type="project" value="UniProtKB-SubCell"/>
</dbReference>
<keyword evidence="2" id="KW-0472">Membrane</keyword>
<name>A0A841L968_9SPHN</name>
<accession>A0A841L968</accession>
<comment type="caution">
    <text evidence="6">The sequence shown here is derived from an EMBL/GenBank/DDBJ whole genome shotgun (WGS) entry which is preliminary data.</text>
</comment>
<dbReference type="PANTHER" id="PTHR47234:SF3">
    <property type="entry name" value="SECRETIN_TONB SHORT N-TERMINAL DOMAIN-CONTAINING PROTEIN"/>
    <property type="match status" value="1"/>
</dbReference>
<sequence length="600" mass="64067">MARGWVITDTRYYYGNFPNNLTVRPDNPYMPAEIAARITALGLTSVPFGTLKGDNGASGARAERGYARAVAGIDGKFSAFGSDWSLKAYYQFARATMTNTATRATLLPNFRQAIDAVRAPNGSIVCRSTLTNPNDGCVPYNAFGTGVNSQAQIDYVIGDPFRSDVYKQNVVSINIAGEPFDIWAGPVSIAFGAEHRTQSADGFADAITTQSPGNWDTTGGLPTIGSYKISDAYLETVVPLALDTAWAKSLNLNAAVRAVKYSSGTYATWKIGAEYAPIDGVRIRGVASRDVREANLADRFAGVSQSQASFQDPNSNGAARTARSLASGNPDLEPEIGRTYSAGVVLQPAFLPGFNTSIDYYKVDVTQAIGSLTIQQIVNLCFAGNQTACARITATPGAVNQFDIINAPINLATESTQGLDVEASYRFNVDDVIPGIGGGIAIRALATRYIDYTVDSALPGSIPIKRAGTVNLPNWRYSFSLNYDNGPMSLTGTVRGISGSVLSNEFIECTTACPTSTGNNPTYDSISLPAAAYIDFAATYRFGPESQYQLFFNIRNLTNKDPAIVAAGPTGFGAWNNQPISAGQYDTIGRSFRAGFRFVL</sequence>
<evidence type="ECO:0000313" key="7">
    <source>
        <dbReference type="Proteomes" id="UP000538147"/>
    </source>
</evidence>
<evidence type="ECO:0000256" key="3">
    <source>
        <dbReference type="ARBA" id="ARBA00023237"/>
    </source>
</evidence>
<dbReference type="InterPro" id="IPR036942">
    <property type="entry name" value="Beta-barrel_TonB_sf"/>
</dbReference>
<feature type="domain" description="TonB-dependent receptor-like beta-barrel" evidence="5">
    <location>
        <begin position="29"/>
        <end position="557"/>
    </location>
</feature>
<dbReference type="Pfam" id="PF00593">
    <property type="entry name" value="TonB_dep_Rec_b-barrel"/>
    <property type="match status" value="1"/>
</dbReference>
<proteinExistence type="predicted"/>
<dbReference type="SUPFAM" id="SSF56935">
    <property type="entry name" value="Porins"/>
    <property type="match status" value="1"/>
</dbReference>